<dbReference type="AlphaFoldDB" id="A0A2T0LN99"/>
<organism evidence="2 3">
    <name type="scientific">Prauserella shujinwangii</name>
    <dbReference type="NCBI Taxonomy" id="1453103"/>
    <lineage>
        <taxon>Bacteria</taxon>
        <taxon>Bacillati</taxon>
        <taxon>Actinomycetota</taxon>
        <taxon>Actinomycetes</taxon>
        <taxon>Pseudonocardiales</taxon>
        <taxon>Pseudonocardiaceae</taxon>
        <taxon>Prauserella</taxon>
    </lineage>
</organism>
<dbReference type="EMBL" id="PVNH01000011">
    <property type="protein sequence ID" value="PRX44665.1"/>
    <property type="molecule type" value="Genomic_DNA"/>
</dbReference>
<dbReference type="InterPro" id="IPR006073">
    <property type="entry name" value="GTP-bd"/>
</dbReference>
<dbReference type="Proteomes" id="UP000238362">
    <property type="component" value="Unassembled WGS sequence"/>
</dbReference>
<dbReference type="Pfam" id="PF01926">
    <property type="entry name" value="MMR_HSR1"/>
    <property type="match status" value="1"/>
</dbReference>
<sequence length="422" mass="45539">MSLAEVTWSLLNRALEAYGDSPQATAWLRRHLARFHDPVRLAVVGPARAGKSTVVNALAGELVAEPGVPDTELSWYQVRQSRSRQELLLLDTPPVDRDTESRVVEGICMEADAVLYLMRHPQDADLAFLRAVQDHPVARAAPVTALGVLSRADELGGGRVDAIVSARQIARRHRREPGLSGLCQDVLPVAGLAACAGRTLREDEFELLAALAALPKQELDPLLLSADRFAADEARAALLERFGLFGVRLATTLVRRGARGQAALSAQLLQRSGLGELRDAVELYFTDRADVLKARSALIGLEVVLRMEPRPAAGPLLAELERTVAGAHEFRELRLIAALRTGRVRLPEELSEEAFRLVGGYGGEASARLGFEAAEAAGPALRHEAVGALRRWQEYAGNPLLGAAERRAAAVVIRSCEALATS</sequence>
<reference evidence="2 3" key="1">
    <citation type="submission" date="2018-03" db="EMBL/GenBank/DDBJ databases">
        <title>Genomic Encyclopedia of Type Strains, Phase III (KMG-III): the genomes of soil and plant-associated and newly described type strains.</title>
        <authorList>
            <person name="Whitman W."/>
        </authorList>
    </citation>
    <scope>NUCLEOTIDE SEQUENCE [LARGE SCALE GENOMIC DNA]</scope>
    <source>
        <strain evidence="2 3">CGMCC 4.7125</strain>
    </source>
</reference>
<accession>A0A2T0LN99</accession>
<dbReference type="SUPFAM" id="SSF52540">
    <property type="entry name" value="P-loop containing nucleoside triphosphate hydrolases"/>
    <property type="match status" value="1"/>
</dbReference>
<evidence type="ECO:0000313" key="2">
    <source>
        <dbReference type="EMBL" id="PRX44665.1"/>
    </source>
</evidence>
<protein>
    <submittedName>
        <fullName evidence="2">50S ribosome-binding GTPase</fullName>
    </submittedName>
</protein>
<keyword evidence="3" id="KW-1185">Reference proteome</keyword>
<dbReference type="RefSeq" id="WP_106181323.1">
    <property type="nucleotide sequence ID" value="NZ_PVNH01000011.1"/>
</dbReference>
<evidence type="ECO:0000313" key="3">
    <source>
        <dbReference type="Proteomes" id="UP000238362"/>
    </source>
</evidence>
<dbReference type="GO" id="GO:0005525">
    <property type="term" value="F:GTP binding"/>
    <property type="evidence" value="ECO:0007669"/>
    <property type="project" value="InterPro"/>
</dbReference>
<gene>
    <name evidence="2" type="ORF">B0I33_111178</name>
</gene>
<dbReference type="InterPro" id="IPR027417">
    <property type="entry name" value="P-loop_NTPase"/>
</dbReference>
<name>A0A2T0LN99_9PSEU</name>
<evidence type="ECO:0000259" key="1">
    <source>
        <dbReference type="Pfam" id="PF01926"/>
    </source>
</evidence>
<feature type="domain" description="G" evidence="1">
    <location>
        <begin position="41"/>
        <end position="122"/>
    </location>
</feature>
<dbReference type="OrthoDB" id="4379468at2"/>
<proteinExistence type="predicted"/>
<dbReference type="Gene3D" id="3.40.50.300">
    <property type="entry name" value="P-loop containing nucleotide triphosphate hydrolases"/>
    <property type="match status" value="1"/>
</dbReference>
<comment type="caution">
    <text evidence="2">The sequence shown here is derived from an EMBL/GenBank/DDBJ whole genome shotgun (WGS) entry which is preliminary data.</text>
</comment>